<keyword evidence="3" id="KW-1185">Reference proteome</keyword>
<dbReference type="Proteomes" id="UP000185151">
    <property type="component" value="Unassembled WGS sequence"/>
</dbReference>
<accession>A0A1N6I8S8</accession>
<feature type="compositionally biased region" description="Basic and acidic residues" evidence="1">
    <location>
        <begin position="372"/>
        <end position="383"/>
    </location>
</feature>
<evidence type="ECO:0000256" key="1">
    <source>
        <dbReference type="SAM" id="MobiDB-lite"/>
    </source>
</evidence>
<dbReference type="EMBL" id="FSRU01000001">
    <property type="protein sequence ID" value="SIO28438.1"/>
    <property type="molecule type" value="Genomic_DNA"/>
</dbReference>
<evidence type="ECO:0000313" key="3">
    <source>
        <dbReference type="Proteomes" id="UP000185151"/>
    </source>
</evidence>
<proteinExistence type="predicted"/>
<dbReference type="OrthoDB" id="8736397at2"/>
<name>A0A1N6I8S8_9BURK</name>
<dbReference type="AlphaFoldDB" id="A0A1N6I8S8"/>
<sequence length="924" mass="103264">MPRLFSMSPGFSKAGESAARLIEHRADPRANYWIFHSNKINHLMVAETDVVFACSIFFEMDPQVVWYGAAPPQTPDADQEADGFKPDLIARYADGRQELVCCRREPGTSKKSMLKRIPLGVRLVTGRDVVARQIEFDNCLSLSTWLTATLDYTSPAARLAILDRIGPGSQGTIRQIFDIPGIDPGLLRGALASLVAEGTLVTDLTRLLSLETVMANITGSSASKFSALKRSKNSSGDGAIPGAHNPSADGHGLDETTLDTAKSFGTARSRRRLIPPEHRFAEWPTPEESNMSDDDRKKFRAKKEGIVAYRRGAEFSEIKEKHLLSKNEVLRLVKRCITPAGPGSIHGYFALQEYYRIAQPGEGATTTRRKVKEQDGGEDEKSRNGPWAWTRLLQGVVGLEELITDLVLGHEPTENGKRIDLDDCWAKMEDFLRTKGLGDSDYPFTNTDLGRNALQNYIKTICDRHADRYIGIYHGETSSKRARQIGGTPVRIIRPIRPGSFLQLDFYRIDRPTGVMRRNPAGELFKQTLPRWYYALLVDAYHWSVLSRYPTLEINPSTASAIETLDRYVHPEAYRLENDPDGEDRLFYEQFEGMTGNGFNVLSADNAKCNLNDSFIRASIYTFGCAVNFGPTYNWVTRAVCERAIGDVSRRVNALHDGESAIDLDLFILDLARACNQHNTERTERLWQTSPLIAFRNALNNTSAGLIAAPLPRATIVDSKYLDHYFEAVVRGNLAKGVMPYCNSLGRRYTNDTLRSRPDLIQPHGSNETNLVGRVKRWDIRQASGAVNNIPIGKLKPDRQRDAKISVSDWKFFDKTGGNLKTRERLEQAASSVKEEALDQGSPKAKSKKPGKASAPTLEEERQRRRGTYHGQQADAENATANVDAESIETVQPVESRGQPDKTIWEGGVDRFRLRVIRGGRRFG</sequence>
<protein>
    <recommendedName>
        <fullName evidence="4">Integrase catalytic domain-containing protein</fullName>
    </recommendedName>
</protein>
<reference evidence="2 3" key="1">
    <citation type="submission" date="2016-11" db="EMBL/GenBank/DDBJ databases">
        <authorList>
            <person name="Jaros S."/>
            <person name="Januszkiewicz K."/>
            <person name="Wedrychowicz H."/>
        </authorList>
    </citation>
    <scope>NUCLEOTIDE SEQUENCE [LARGE SCALE GENOMIC DNA]</scope>
    <source>
        <strain evidence="2 3">GAS95</strain>
    </source>
</reference>
<evidence type="ECO:0008006" key="4">
    <source>
        <dbReference type="Google" id="ProtNLM"/>
    </source>
</evidence>
<gene>
    <name evidence="2" type="ORF">SAMN05444165_1933</name>
</gene>
<feature type="region of interest" description="Disordered" evidence="1">
    <location>
        <begin position="226"/>
        <end position="257"/>
    </location>
</feature>
<organism evidence="2 3">
    <name type="scientific">Paraburkholderia phenazinium</name>
    <dbReference type="NCBI Taxonomy" id="60549"/>
    <lineage>
        <taxon>Bacteria</taxon>
        <taxon>Pseudomonadati</taxon>
        <taxon>Pseudomonadota</taxon>
        <taxon>Betaproteobacteria</taxon>
        <taxon>Burkholderiales</taxon>
        <taxon>Burkholderiaceae</taxon>
        <taxon>Paraburkholderia</taxon>
    </lineage>
</organism>
<feature type="region of interest" description="Disordered" evidence="1">
    <location>
        <begin position="363"/>
        <end position="384"/>
    </location>
</feature>
<dbReference type="RefSeq" id="WP_143788289.1">
    <property type="nucleotide sequence ID" value="NZ_FSRU01000001.1"/>
</dbReference>
<evidence type="ECO:0000313" key="2">
    <source>
        <dbReference type="EMBL" id="SIO28438.1"/>
    </source>
</evidence>
<feature type="region of interest" description="Disordered" evidence="1">
    <location>
        <begin position="829"/>
        <end position="904"/>
    </location>
</feature>